<dbReference type="SUPFAM" id="SSF141523">
    <property type="entry name" value="L,D-transpeptidase catalytic domain-like"/>
    <property type="match status" value="1"/>
</dbReference>
<comment type="pathway">
    <text evidence="1 7">Cell wall biogenesis; peptidoglycan biosynthesis.</text>
</comment>
<evidence type="ECO:0000256" key="4">
    <source>
        <dbReference type="ARBA" id="ARBA00022960"/>
    </source>
</evidence>
<evidence type="ECO:0000313" key="11">
    <source>
        <dbReference type="Proteomes" id="UP000189431"/>
    </source>
</evidence>
<reference evidence="11" key="1">
    <citation type="submission" date="2017-01" db="EMBL/GenBank/DDBJ databases">
        <title>Draft genome of the species Salinivibrio costicola subsp. alcaliphilus.</title>
        <authorList>
            <person name="Lopez-Hermoso C."/>
            <person name="De La Haba R."/>
            <person name="Sanchez-Porro C."/>
            <person name="Ventosa A."/>
        </authorList>
    </citation>
    <scope>NUCLEOTIDE SEQUENCE [LARGE SCALE GENOMIC DNA]</scope>
    <source>
        <strain evidence="11">CBH448</strain>
    </source>
</reference>
<dbReference type="Gene3D" id="1.10.101.10">
    <property type="entry name" value="PGBD-like superfamily/PGBD"/>
    <property type="match status" value="1"/>
</dbReference>
<dbReference type="InterPro" id="IPR038063">
    <property type="entry name" value="Transpep_catalytic_dom"/>
</dbReference>
<comment type="similarity">
    <text evidence="2">Belongs to the YkuD family.</text>
</comment>
<proteinExistence type="inferred from homology"/>
<dbReference type="Gene3D" id="2.40.440.10">
    <property type="entry name" value="L,D-transpeptidase catalytic domain-like"/>
    <property type="match status" value="1"/>
</dbReference>
<dbReference type="InterPro" id="IPR052905">
    <property type="entry name" value="LD-transpeptidase_YkuD-like"/>
</dbReference>
<accession>A0ABX3KN29</accession>
<organism evidence="10 11">
    <name type="scientific">Salinivibrio costicola subsp. alcaliphilus</name>
    <dbReference type="NCBI Taxonomy" id="272773"/>
    <lineage>
        <taxon>Bacteria</taxon>
        <taxon>Pseudomonadati</taxon>
        <taxon>Pseudomonadota</taxon>
        <taxon>Gammaproteobacteria</taxon>
        <taxon>Vibrionales</taxon>
        <taxon>Vibrionaceae</taxon>
        <taxon>Salinivibrio</taxon>
    </lineage>
</organism>
<keyword evidence="3" id="KW-0808">Transferase</keyword>
<dbReference type="InterPro" id="IPR045380">
    <property type="entry name" value="LD_TPept_scaffold_dom"/>
</dbReference>
<evidence type="ECO:0000259" key="9">
    <source>
        <dbReference type="PROSITE" id="PS52029"/>
    </source>
</evidence>
<comment type="caution">
    <text evidence="10">The sequence shown here is derived from an EMBL/GenBank/DDBJ whole genome shotgun (WGS) entry which is preliminary data.</text>
</comment>
<feature type="domain" description="L,D-TPase catalytic" evidence="9">
    <location>
        <begin position="337"/>
        <end position="514"/>
    </location>
</feature>
<evidence type="ECO:0000256" key="1">
    <source>
        <dbReference type="ARBA" id="ARBA00004752"/>
    </source>
</evidence>
<dbReference type="Pfam" id="PF03734">
    <property type="entry name" value="YkuD"/>
    <property type="match status" value="1"/>
</dbReference>
<dbReference type="SUPFAM" id="SSF47090">
    <property type="entry name" value="PGBD-like"/>
    <property type="match status" value="1"/>
</dbReference>
<dbReference type="InterPro" id="IPR005490">
    <property type="entry name" value="LD_TPept_cat_dom"/>
</dbReference>
<feature type="active site" description="Proton donor/acceptor" evidence="7">
    <location>
        <position position="471"/>
    </location>
</feature>
<evidence type="ECO:0000256" key="8">
    <source>
        <dbReference type="SAM" id="MobiDB-lite"/>
    </source>
</evidence>
<evidence type="ECO:0000256" key="5">
    <source>
        <dbReference type="ARBA" id="ARBA00022984"/>
    </source>
</evidence>
<dbReference type="PROSITE" id="PS52029">
    <property type="entry name" value="LD_TPASE"/>
    <property type="match status" value="1"/>
</dbReference>
<dbReference type="Pfam" id="PF20142">
    <property type="entry name" value="Scaffold"/>
    <property type="match status" value="1"/>
</dbReference>
<dbReference type="PANTHER" id="PTHR41533">
    <property type="entry name" value="L,D-TRANSPEPTIDASE HI_1667-RELATED"/>
    <property type="match status" value="1"/>
</dbReference>
<dbReference type="InterPro" id="IPR036365">
    <property type="entry name" value="PGBD-like_sf"/>
</dbReference>
<evidence type="ECO:0000313" key="10">
    <source>
        <dbReference type="EMBL" id="OOF33110.1"/>
    </source>
</evidence>
<name>A0ABX3KN29_SALCS</name>
<dbReference type="CDD" id="cd16913">
    <property type="entry name" value="YkuD_like"/>
    <property type="match status" value="1"/>
</dbReference>
<gene>
    <name evidence="10" type="ORF">BZJ21_12515</name>
</gene>
<evidence type="ECO:0000256" key="6">
    <source>
        <dbReference type="ARBA" id="ARBA00023316"/>
    </source>
</evidence>
<dbReference type="InterPro" id="IPR036366">
    <property type="entry name" value="PGBDSf"/>
</dbReference>
<feature type="active site" description="Nucleophile" evidence="7">
    <location>
        <position position="490"/>
    </location>
</feature>
<keyword evidence="6 7" id="KW-0961">Cell wall biogenesis/degradation</keyword>
<evidence type="ECO:0000256" key="2">
    <source>
        <dbReference type="ARBA" id="ARBA00005992"/>
    </source>
</evidence>
<dbReference type="EMBL" id="MUFR01000039">
    <property type="protein sequence ID" value="OOF33110.1"/>
    <property type="molecule type" value="Genomic_DNA"/>
</dbReference>
<evidence type="ECO:0000256" key="3">
    <source>
        <dbReference type="ARBA" id="ARBA00022679"/>
    </source>
</evidence>
<sequence>MMRRHDAWLANLLIVFCFLVKPVMANNASETGGVRLLTEPQISGQRVPDDQTVSADVHRQRAYQYARDWLESAAPDATVLAYPQALTQDYLDNGFSLIWTQDAARDELETQVNVISLAGFSPEFEWRAWQLRQLRQQPSDAAYDIFATDTAYALLRYLSVIPDKGMQWFFGASHRTPLPAPSSQRRAALFKAGLNGSLAPFLQQRRPQHSQYDALVKQIVRLQEQAQSVWPTIQAENVIYPDQAIATTLALNLVDNLRLQGFWGSSERLEAINGDTVRYGGDLLRAVERFQQQHGLSMDGIIGPATAKWLNLDPQARVRLLALNAERLRLWPNDNPNRIVVNIPDYRMHVWHDDQNVFESKVVVGRQSRRTPLFTSQLDSVVLNPSWNVPRSIVQKDILPRLADDQQYLSRNQYRILPNWQSNIAIDPSTINWQTVNDDGFPYRLQQAPGQGNALGKYKFNTPNKNAIYLHDTPAQSLFSRSRRAFSSGCIRVEQAEQLADLVLDLSGKQLASYQGYLDKTQTKWVSLQTRLSVQTIYQTAWVTEDGKLAFRDDVYAYDSHAERQITTQEPSYLTQQRDISSSRSQ</sequence>
<keyword evidence="5 7" id="KW-0573">Peptidoglycan synthesis</keyword>
<keyword evidence="4 7" id="KW-0133">Cell shape</keyword>
<dbReference type="InterPro" id="IPR002477">
    <property type="entry name" value="Peptidoglycan-bd-like"/>
</dbReference>
<evidence type="ECO:0000256" key="7">
    <source>
        <dbReference type="PROSITE-ProRule" id="PRU01373"/>
    </source>
</evidence>
<keyword evidence="11" id="KW-1185">Reference proteome</keyword>
<dbReference type="RefSeq" id="WP_021023617.1">
    <property type="nucleotide sequence ID" value="NZ_MUFR01000039.1"/>
</dbReference>
<dbReference type="Proteomes" id="UP000189431">
    <property type="component" value="Unassembled WGS sequence"/>
</dbReference>
<dbReference type="PANTHER" id="PTHR41533:SF1">
    <property type="entry name" value="L,D-TRANSPEPTIDASE YCBB-RELATED"/>
    <property type="match status" value="1"/>
</dbReference>
<feature type="region of interest" description="Disordered" evidence="8">
    <location>
        <begin position="567"/>
        <end position="586"/>
    </location>
</feature>
<dbReference type="Pfam" id="PF01471">
    <property type="entry name" value="PG_binding_1"/>
    <property type="match status" value="1"/>
</dbReference>
<protein>
    <recommendedName>
        <fullName evidence="9">L,D-TPase catalytic domain-containing protein</fullName>
    </recommendedName>
</protein>